<evidence type="ECO:0000256" key="1">
    <source>
        <dbReference type="SAM" id="MobiDB-lite"/>
    </source>
</evidence>
<evidence type="ECO:0000313" key="3">
    <source>
        <dbReference type="Proteomes" id="UP000011682"/>
    </source>
</evidence>
<proteinExistence type="predicted"/>
<evidence type="ECO:0000313" key="2">
    <source>
        <dbReference type="EMBL" id="EPX62392.1"/>
    </source>
</evidence>
<name>S9PIZ9_CYSF2</name>
<dbReference type="EMBL" id="ANAH02000007">
    <property type="protein sequence ID" value="EPX62392.1"/>
    <property type="molecule type" value="Genomic_DNA"/>
</dbReference>
<gene>
    <name evidence="2" type="ORF">D187_008580</name>
</gene>
<comment type="caution">
    <text evidence="2">The sequence shown here is derived from an EMBL/GenBank/DDBJ whole genome shotgun (WGS) entry which is preliminary data.</text>
</comment>
<reference evidence="2" key="1">
    <citation type="submission" date="2013-05" db="EMBL/GenBank/DDBJ databases">
        <title>Genome assembly of Cystobacter fuscus DSM 2262.</title>
        <authorList>
            <person name="Sharma G."/>
            <person name="Khatri I."/>
            <person name="Kaur C."/>
            <person name="Mayilraj S."/>
            <person name="Subramanian S."/>
        </authorList>
    </citation>
    <scope>NUCLEOTIDE SEQUENCE [LARGE SCALE GENOMIC DNA]</scope>
    <source>
        <strain evidence="2">DSM 2262</strain>
    </source>
</reference>
<dbReference type="AlphaFoldDB" id="S9PIZ9"/>
<sequence length="38" mass="4266">MDFARTNFEVHARQRVDPGKTFLDSASDEDGLSTHASR</sequence>
<dbReference type="Proteomes" id="UP000011682">
    <property type="component" value="Unassembled WGS sequence"/>
</dbReference>
<keyword evidence="3" id="KW-1185">Reference proteome</keyword>
<feature type="region of interest" description="Disordered" evidence="1">
    <location>
        <begin position="19"/>
        <end position="38"/>
    </location>
</feature>
<organism evidence="2 3">
    <name type="scientific">Cystobacter fuscus (strain ATCC 25194 / DSM 2262 / NBRC 100088 / M29)</name>
    <dbReference type="NCBI Taxonomy" id="1242864"/>
    <lineage>
        <taxon>Bacteria</taxon>
        <taxon>Pseudomonadati</taxon>
        <taxon>Myxococcota</taxon>
        <taxon>Myxococcia</taxon>
        <taxon>Myxococcales</taxon>
        <taxon>Cystobacterineae</taxon>
        <taxon>Archangiaceae</taxon>
        <taxon>Cystobacter</taxon>
    </lineage>
</organism>
<accession>S9PIZ9</accession>
<protein>
    <submittedName>
        <fullName evidence="2">Uncharacterized protein</fullName>
    </submittedName>
</protein>